<evidence type="ECO:0000256" key="1">
    <source>
        <dbReference type="SAM" id="MobiDB-lite"/>
    </source>
</evidence>
<accession>A0AAX4J4N7</accession>
<dbReference type="GeneID" id="87951950"/>
<gene>
    <name evidence="2" type="ORF">CDEST_15450</name>
</gene>
<feature type="compositionally biased region" description="Polar residues" evidence="1">
    <location>
        <begin position="27"/>
        <end position="40"/>
    </location>
</feature>
<organism evidence="2 3">
    <name type="scientific">Colletotrichum destructivum</name>
    <dbReference type="NCBI Taxonomy" id="34406"/>
    <lineage>
        <taxon>Eukaryota</taxon>
        <taxon>Fungi</taxon>
        <taxon>Dikarya</taxon>
        <taxon>Ascomycota</taxon>
        <taxon>Pezizomycotina</taxon>
        <taxon>Sordariomycetes</taxon>
        <taxon>Hypocreomycetidae</taxon>
        <taxon>Glomerellales</taxon>
        <taxon>Glomerellaceae</taxon>
        <taxon>Colletotrichum</taxon>
        <taxon>Colletotrichum destructivum species complex</taxon>
    </lineage>
</organism>
<dbReference type="KEGG" id="cdet:87951950"/>
<evidence type="ECO:0000313" key="2">
    <source>
        <dbReference type="EMBL" id="WQF90436.1"/>
    </source>
</evidence>
<dbReference type="EMBL" id="CP137315">
    <property type="protein sequence ID" value="WQF90436.1"/>
    <property type="molecule type" value="Genomic_DNA"/>
</dbReference>
<dbReference type="RefSeq" id="XP_062787657.1">
    <property type="nucleotide sequence ID" value="XM_062931606.1"/>
</dbReference>
<feature type="compositionally biased region" description="Polar residues" evidence="1">
    <location>
        <begin position="111"/>
        <end position="135"/>
    </location>
</feature>
<keyword evidence="3" id="KW-1185">Reference proteome</keyword>
<feature type="compositionally biased region" description="Polar residues" evidence="1">
    <location>
        <begin position="1"/>
        <end position="16"/>
    </location>
</feature>
<dbReference type="Proteomes" id="UP001322277">
    <property type="component" value="Chromosome 11"/>
</dbReference>
<name>A0AAX4J4N7_9PEZI</name>
<evidence type="ECO:0000313" key="3">
    <source>
        <dbReference type="Proteomes" id="UP001322277"/>
    </source>
</evidence>
<reference evidence="3" key="1">
    <citation type="journal article" date="2023" name="bioRxiv">
        <title>Complete genome of the Medicago anthracnose fungus, Colletotrichum destructivum, reveals a mini-chromosome-like region within a core chromosome.</title>
        <authorList>
            <person name="Lapalu N."/>
            <person name="Simon A."/>
            <person name="Lu A."/>
            <person name="Plaumann P.-L."/>
            <person name="Amselem J."/>
            <person name="Pigne S."/>
            <person name="Auger A."/>
            <person name="Koch C."/>
            <person name="Dallery J.-F."/>
            <person name="O'Connell R.J."/>
        </authorList>
    </citation>
    <scope>NUCLEOTIDE SEQUENCE [LARGE SCALE GENOMIC DNA]</scope>
    <source>
        <strain evidence="3">CBS 520.97</strain>
    </source>
</reference>
<proteinExistence type="predicted"/>
<protein>
    <submittedName>
        <fullName evidence="2">Uncharacterized protein</fullName>
    </submittedName>
</protein>
<feature type="region of interest" description="Disordered" evidence="1">
    <location>
        <begin position="1"/>
        <end position="135"/>
    </location>
</feature>
<dbReference type="AlphaFoldDB" id="A0AAX4J4N7"/>
<sequence>MNTQAQSLTPTGSYSGETLVGHESPPASWSPSYSVASTLADTPGHGPETGHEDVESTGPAAVRAWQRSSFVGHAPPSEALDTDGFGIRPDTANTTSTTSTVEEQRRELSLTPRTSTSDITLVGSPTNSWSSGQTTIALSPEGDLIEAMRGHHEDQDEISCRAGVSVPAAIPRS</sequence>